<dbReference type="EMBL" id="VJMH01000383">
    <property type="protein sequence ID" value="KAF0716605.1"/>
    <property type="molecule type" value="Genomic_DNA"/>
</dbReference>
<feature type="transmembrane region" description="Helical" evidence="7">
    <location>
        <begin position="177"/>
        <end position="202"/>
    </location>
</feature>
<feature type="transmembrane region" description="Helical" evidence="7">
    <location>
        <begin position="296"/>
        <end position="315"/>
    </location>
</feature>
<dbReference type="AlphaFoldDB" id="A0A485KDW7"/>
<dbReference type="Pfam" id="PF00375">
    <property type="entry name" value="SDF"/>
    <property type="match status" value="1"/>
</dbReference>
<reference evidence="8" key="2">
    <citation type="submission" date="2019-06" db="EMBL/GenBank/DDBJ databases">
        <title>Genomics analysis of Aphanomyces spp. identifies a new class of oomycete effector associated with host adaptation.</title>
        <authorList>
            <person name="Gaulin E."/>
        </authorList>
    </citation>
    <scope>NUCLEOTIDE SEQUENCE</scope>
    <source>
        <strain evidence="8">CBS 578.67</strain>
    </source>
</reference>
<evidence type="ECO:0000313" key="9">
    <source>
        <dbReference type="EMBL" id="VFT79944.1"/>
    </source>
</evidence>
<gene>
    <name evidence="9" type="primary">Aste57867_2752</name>
    <name evidence="8" type="ORF">As57867_002745</name>
    <name evidence="9" type="ORF">ASTE57867_2752</name>
</gene>
<evidence type="ECO:0000313" key="8">
    <source>
        <dbReference type="EMBL" id="KAF0716605.1"/>
    </source>
</evidence>
<feature type="transmembrane region" description="Helical" evidence="7">
    <location>
        <begin position="327"/>
        <end position="353"/>
    </location>
</feature>
<dbReference type="GO" id="GO:0005886">
    <property type="term" value="C:plasma membrane"/>
    <property type="evidence" value="ECO:0007669"/>
    <property type="project" value="UniProtKB-SubCell"/>
</dbReference>
<keyword evidence="4 7" id="KW-0812">Transmembrane</keyword>
<feature type="transmembrane region" description="Helical" evidence="7">
    <location>
        <begin position="21"/>
        <end position="43"/>
    </location>
</feature>
<dbReference type="PANTHER" id="PTHR42865">
    <property type="entry name" value="PROTON/GLUTAMATE-ASPARTATE SYMPORTER"/>
    <property type="match status" value="1"/>
</dbReference>
<dbReference type="InterPro" id="IPR001991">
    <property type="entry name" value="Na-dicarboxylate_symporter"/>
</dbReference>
<evidence type="ECO:0000256" key="1">
    <source>
        <dbReference type="ARBA" id="ARBA00004651"/>
    </source>
</evidence>
<keyword evidence="2 7" id="KW-0813">Transport</keyword>
<evidence type="ECO:0000313" key="10">
    <source>
        <dbReference type="Proteomes" id="UP000332933"/>
    </source>
</evidence>
<dbReference type="Gene3D" id="1.10.3860.10">
    <property type="entry name" value="Sodium:dicarboxylate symporter"/>
    <property type="match status" value="1"/>
</dbReference>
<comment type="similarity">
    <text evidence="7">Belongs to the dicarboxylate/amino acid:cation symporter (DAACS) (TC 2.A.23) family.</text>
</comment>
<reference evidence="9 10" key="1">
    <citation type="submission" date="2019-03" db="EMBL/GenBank/DDBJ databases">
        <authorList>
            <person name="Gaulin E."/>
            <person name="Dumas B."/>
        </authorList>
    </citation>
    <scope>NUCLEOTIDE SEQUENCE [LARGE SCALE GENOMIC DNA]</scope>
    <source>
        <strain evidence="9">CBS 568.67</strain>
    </source>
</reference>
<evidence type="ECO:0000256" key="2">
    <source>
        <dbReference type="ARBA" id="ARBA00022448"/>
    </source>
</evidence>
<accession>A0A485KDW7</accession>
<feature type="transmembrane region" description="Helical" evidence="7">
    <location>
        <begin position="214"/>
        <end position="240"/>
    </location>
</feature>
<keyword evidence="7" id="KW-0769">Symport</keyword>
<comment type="subcellular location">
    <subcellularLocation>
        <location evidence="1">Cell membrane</location>
        <topology evidence="1">Multi-pass membrane protein</topology>
    </subcellularLocation>
    <subcellularLocation>
        <location evidence="7">Membrane</location>
        <topology evidence="7">Multi-pass membrane protein</topology>
    </subcellularLocation>
</comment>
<keyword evidence="5 7" id="KW-1133">Transmembrane helix</keyword>
<proteinExistence type="inferred from homology"/>
<evidence type="ECO:0000256" key="4">
    <source>
        <dbReference type="ARBA" id="ARBA00022692"/>
    </source>
</evidence>
<evidence type="ECO:0000256" key="6">
    <source>
        <dbReference type="ARBA" id="ARBA00023136"/>
    </source>
</evidence>
<dbReference type="PRINTS" id="PR00173">
    <property type="entry name" value="EDTRNSPORT"/>
</dbReference>
<dbReference type="GO" id="GO:0015293">
    <property type="term" value="F:symporter activity"/>
    <property type="evidence" value="ECO:0007669"/>
    <property type="project" value="UniProtKB-UniRule"/>
</dbReference>
<dbReference type="SUPFAM" id="SSF118215">
    <property type="entry name" value="Proton glutamate symport protein"/>
    <property type="match status" value="1"/>
</dbReference>
<dbReference type="Proteomes" id="UP000332933">
    <property type="component" value="Unassembled WGS sequence"/>
</dbReference>
<sequence>MTVVVAEAVAMGRTSMLRFTIVLPYVLTSVLATVQGIATAILLQFTHHIGVSIYHDQGDISYAFNTTVQCANGLFLTALPNGTIGCAGINTSTTYFANATASVGADSVGSSLSLMDQVVAITDLIVPVNIFASLANGDLLSIVLFAIPVGIATALSAPRTSDNSVLKLIRQFRTVCIIMLGWLLAFTPVAIVFLMAAAVSTFNSNNISSVMSQVGIFIGAFVAGASIHVLLVLPALLIAFCRVNPFKYLVHLIPAYVFAFGCASSMATLPVSLACLQRANISRTLAHIAMPFGTPVNLNACGLFYPLATVFMATMDGSAHELTITRYIAIFLVSLLGCMSTAPVPNASLVYILTLWKTCFPSHDLPASFAFVVASDFINDRIQTMVNVNGNAVVTRILADQVDETFEVHACTSPCVEHAHRVA</sequence>
<name>A0A485KDW7_9STRA</name>
<organism evidence="9 10">
    <name type="scientific">Aphanomyces stellatus</name>
    <dbReference type="NCBI Taxonomy" id="120398"/>
    <lineage>
        <taxon>Eukaryota</taxon>
        <taxon>Sar</taxon>
        <taxon>Stramenopiles</taxon>
        <taxon>Oomycota</taxon>
        <taxon>Saprolegniomycetes</taxon>
        <taxon>Saprolegniales</taxon>
        <taxon>Verrucalvaceae</taxon>
        <taxon>Aphanomyces</taxon>
    </lineage>
</organism>
<evidence type="ECO:0000256" key="3">
    <source>
        <dbReference type="ARBA" id="ARBA00022475"/>
    </source>
</evidence>
<evidence type="ECO:0000256" key="5">
    <source>
        <dbReference type="ARBA" id="ARBA00022989"/>
    </source>
</evidence>
<dbReference type="EMBL" id="CAADRA010000383">
    <property type="protein sequence ID" value="VFT79944.1"/>
    <property type="molecule type" value="Genomic_DNA"/>
</dbReference>
<keyword evidence="6 7" id="KW-0472">Membrane</keyword>
<dbReference type="PANTHER" id="PTHR42865:SF7">
    <property type="entry name" value="PROTON_GLUTAMATE-ASPARTATE SYMPORTER"/>
    <property type="match status" value="1"/>
</dbReference>
<feature type="transmembrane region" description="Helical" evidence="7">
    <location>
        <begin position="139"/>
        <end position="157"/>
    </location>
</feature>
<evidence type="ECO:0000256" key="7">
    <source>
        <dbReference type="RuleBase" id="RU361216"/>
    </source>
</evidence>
<feature type="transmembrane region" description="Helical" evidence="7">
    <location>
        <begin position="252"/>
        <end position="276"/>
    </location>
</feature>
<dbReference type="InterPro" id="IPR036458">
    <property type="entry name" value="Na:dicarbo_symporter_sf"/>
</dbReference>
<dbReference type="OrthoDB" id="5877963at2759"/>
<protein>
    <recommendedName>
        <fullName evidence="7">Amino acid transporter</fullName>
    </recommendedName>
</protein>
<keyword evidence="3" id="KW-1003">Cell membrane</keyword>
<keyword evidence="10" id="KW-1185">Reference proteome</keyword>